<accession>A0ABU8H9F0</accession>
<protein>
    <submittedName>
        <fullName evidence="2">Uncharacterized protein</fullName>
    </submittedName>
</protein>
<sequence length="252" mass="29681">MNHNSVYLNITSQYSISSLRIQNPYIVAWWSAAFPGFGHLLIGKLYLGYFLIVWEVIVNSLAHLNEGIYYSMVGEFEQAVHVLNVQYLVLYSPIYIYIIWDSYRCTQEINHLTRAVFQEKKSSIHQQNMDIIDHNVNLKRNPIQSIIWSMLFPSLGYMYNNKFLSFIFGLLLWVTLSTLSHVYDGLYYSYIGDFQLAIDTVKPKWLLFLPSIYVFFAYHAFVDSVEHNRLSEFMNKIKLAKKFNPKSFKMPF</sequence>
<feature type="transmembrane region" description="Helical" evidence="1">
    <location>
        <begin position="203"/>
        <end position="221"/>
    </location>
</feature>
<dbReference type="Proteomes" id="UP001312865">
    <property type="component" value="Unassembled WGS sequence"/>
</dbReference>
<keyword evidence="1" id="KW-1133">Transmembrane helix</keyword>
<comment type="caution">
    <text evidence="2">The sequence shown here is derived from an EMBL/GenBank/DDBJ whole genome shotgun (WGS) entry which is preliminary data.</text>
</comment>
<keyword evidence="1" id="KW-0472">Membrane</keyword>
<proteinExistence type="predicted"/>
<evidence type="ECO:0000256" key="1">
    <source>
        <dbReference type="SAM" id="Phobius"/>
    </source>
</evidence>
<keyword evidence="1" id="KW-0812">Transmembrane</keyword>
<dbReference type="EMBL" id="JBBAXC010000002">
    <property type="protein sequence ID" value="MEI5905927.1"/>
    <property type="molecule type" value="Genomic_DNA"/>
</dbReference>
<gene>
    <name evidence="2" type="ORF">WAK64_02450</name>
</gene>
<reference evidence="2 3" key="1">
    <citation type="journal article" date="2018" name="J. Microbiol.">
        <title>Bacillus spongiae sp. nov., isolated from sponge of Jeju Island.</title>
        <authorList>
            <person name="Lee G.E."/>
            <person name="Im W.T."/>
            <person name="Park J.S."/>
        </authorList>
    </citation>
    <scope>NUCLEOTIDE SEQUENCE [LARGE SCALE GENOMIC DNA]</scope>
    <source>
        <strain evidence="2 3">135PIL107-10</strain>
    </source>
</reference>
<keyword evidence="3" id="KW-1185">Reference proteome</keyword>
<feature type="transmembrane region" description="Helical" evidence="1">
    <location>
        <begin position="163"/>
        <end position="183"/>
    </location>
</feature>
<feature type="transmembrane region" description="Helical" evidence="1">
    <location>
        <begin position="45"/>
        <end position="62"/>
    </location>
</feature>
<dbReference type="RefSeq" id="WP_336585345.1">
    <property type="nucleotide sequence ID" value="NZ_JBBAXC010000002.1"/>
</dbReference>
<evidence type="ECO:0000313" key="2">
    <source>
        <dbReference type="EMBL" id="MEI5905927.1"/>
    </source>
</evidence>
<evidence type="ECO:0000313" key="3">
    <source>
        <dbReference type="Proteomes" id="UP001312865"/>
    </source>
</evidence>
<organism evidence="2 3">
    <name type="scientific">Bacillus spongiae</name>
    <dbReference type="NCBI Taxonomy" id="2683610"/>
    <lineage>
        <taxon>Bacteria</taxon>
        <taxon>Bacillati</taxon>
        <taxon>Bacillota</taxon>
        <taxon>Bacilli</taxon>
        <taxon>Bacillales</taxon>
        <taxon>Bacillaceae</taxon>
        <taxon>Bacillus</taxon>
    </lineage>
</organism>
<feature type="transmembrane region" description="Helical" evidence="1">
    <location>
        <begin position="82"/>
        <end position="100"/>
    </location>
</feature>
<name>A0ABU8H9F0_9BACI</name>